<dbReference type="AlphaFoldDB" id="A0A3Q9BIP1"/>
<organism evidence="1 2">
    <name type="scientific">Jeotgalibaca ciconiae</name>
    <dbReference type="NCBI Taxonomy" id="2496265"/>
    <lineage>
        <taxon>Bacteria</taxon>
        <taxon>Bacillati</taxon>
        <taxon>Bacillota</taxon>
        <taxon>Bacilli</taxon>
        <taxon>Lactobacillales</taxon>
        <taxon>Carnobacteriaceae</taxon>
        <taxon>Jeotgalibaca</taxon>
    </lineage>
</organism>
<sequence length="60" mass="6896">MSARFKRKEAIEDGKTLQEQDLNNEEVWGITIVEESLEKLIICFIIGISIVQQLEHVPVN</sequence>
<dbReference type="KEGG" id="jeh:EJN90_00475"/>
<dbReference type="RefSeq" id="WP_126108361.1">
    <property type="nucleotide sequence ID" value="NZ_CP034465.1"/>
</dbReference>
<proteinExistence type="predicted"/>
<name>A0A3Q9BIP1_9LACT</name>
<dbReference type="EMBL" id="CP034465">
    <property type="protein sequence ID" value="AZP03260.1"/>
    <property type="molecule type" value="Genomic_DNA"/>
</dbReference>
<protein>
    <submittedName>
        <fullName evidence="1">Uncharacterized protein</fullName>
    </submittedName>
</protein>
<gene>
    <name evidence="1" type="ORF">EJN90_00475</name>
</gene>
<reference evidence="2" key="1">
    <citation type="submission" date="2018-12" db="EMBL/GenBank/DDBJ databases">
        <title>Complete genome sequencing of Jeotgalibaca sp. H21T32.</title>
        <authorList>
            <person name="Bae J.-W."/>
            <person name="Lee S.-Y."/>
        </authorList>
    </citation>
    <scope>NUCLEOTIDE SEQUENCE [LARGE SCALE GENOMIC DNA]</scope>
    <source>
        <strain evidence="2">H21T32</strain>
    </source>
</reference>
<evidence type="ECO:0000313" key="1">
    <source>
        <dbReference type="EMBL" id="AZP03260.1"/>
    </source>
</evidence>
<keyword evidence="2" id="KW-1185">Reference proteome</keyword>
<dbReference type="Proteomes" id="UP000273326">
    <property type="component" value="Chromosome"/>
</dbReference>
<evidence type="ECO:0000313" key="2">
    <source>
        <dbReference type="Proteomes" id="UP000273326"/>
    </source>
</evidence>
<accession>A0A3Q9BIP1</accession>